<evidence type="ECO:0000256" key="1">
    <source>
        <dbReference type="ARBA" id="ARBA00004442"/>
    </source>
</evidence>
<keyword evidence="5" id="KW-0998">Cell outer membrane</keyword>
<evidence type="ECO:0000256" key="5">
    <source>
        <dbReference type="ARBA" id="ARBA00023237"/>
    </source>
</evidence>
<name>A0ABT7NSJ4_9SPHI</name>
<keyword evidence="4" id="KW-0472">Membrane</keyword>
<sequence length="515" mass="58770">MDRYSDGVAWRNEKNMDMYVKGFYAGLRDKADIYTNTFSDGLSDLFKYSVNNLNAVTFQNKTLLQENYITANNGVLSEWGNYGRIKSLNEFLLNVDEKGADIDENARSIRKAEVRFLRAFLYYRMIRNHGGVILRLEDSGLDGGLDNEKDINKKRETEADSWAFVIQELQEVATALKGHSWSASDYGRITEGAAQALLCRVALYAKQYPLVIQSGKRLEELGYSLDNSYEQVFKNAQSKEIILPVLFEAPEYVHFVDRYFAPSGDVANRGGWGGPTEELVSLYQIKSGDKFVDFSWSNAEHKAAPYVNREPRFYASILYHGANWNNRQIQVNAGGRDAFMVYDENSNTPGNVTGYFMRKFLTEGNPDVDLGSTSFWIELRMGEVFLNMAEAYAQTDDFSNAYSYLNKIRSRATVSPRPSGSTLSVFMDYLAKERMVELAFEGHRYWDLRRWKKAIEVIDGKRASGVQVAGAAGDYTFNRVTIENTDRYFPDRYYLIPVPQSELANNSEALQNDKW</sequence>
<reference evidence="7" key="2">
    <citation type="journal article" date="2022" name="Sci. Total Environ.">
        <title>Prevalence, transmission, and molecular epidemiology of tet(X)-positive bacteria among humans, animals, and environmental niches in China: An epidemiological, and genomic-based study.</title>
        <authorList>
            <person name="Dong N."/>
            <person name="Zeng Y."/>
            <person name="Cai C."/>
            <person name="Sun C."/>
            <person name="Lu J."/>
            <person name="Liu C."/>
            <person name="Zhou H."/>
            <person name="Sun Q."/>
            <person name="Shu L."/>
            <person name="Wang H."/>
            <person name="Wang Y."/>
            <person name="Wang S."/>
            <person name="Wu C."/>
            <person name="Chan E.W."/>
            <person name="Chen G."/>
            <person name="Shen Z."/>
            <person name="Chen S."/>
            <person name="Zhang R."/>
        </authorList>
    </citation>
    <scope>NUCLEOTIDE SEQUENCE</scope>
    <source>
        <strain evidence="7">R1692</strain>
    </source>
</reference>
<evidence type="ECO:0000259" key="6">
    <source>
        <dbReference type="Pfam" id="PF07980"/>
    </source>
</evidence>
<keyword evidence="3" id="KW-0732">Signal</keyword>
<comment type="caution">
    <text evidence="7">The sequence shown here is derived from an EMBL/GenBank/DDBJ whole genome shotgun (WGS) entry which is preliminary data.</text>
</comment>
<evidence type="ECO:0000256" key="2">
    <source>
        <dbReference type="ARBA" id="ARBA00006275"/>
    </source>
</evidence>
<organism evidence="7 8">
    <name type="scientific">Sphingobacterium hotanense</name>
    <dbReference type="NCBI Taxonomy" id="649196"/>
    <lineage>
        <taxon>Bacteria</taxon>
        <taxon>Pseudomonadati</taxon>
        <taxon>Bacteroidota</taxon>
        <taxon>Sphingobacteriia</taxon>
        <taxon>Sphingobacteriales</taxon>
        <taxon>Sphingobacteriaceae</taxon>
        <taxon>Sphingobacterium</taxon>
    </lineage>
</organism>
<reference evidence="7" key="1">
    <citation type="submission" date="2020-06" db="EMBL/GenBank/DDBJ databases">
        <authorList>
            <person name="Dong N."/>
        </authorList>
    </citation>
    <scope>NUCLEOTIDE SEQUENCE</scope>
    <source>
        <strain evidence="7">R1692</strain>
    </source>
</reference>
<dbReference type="Proteomes" id="UP001170954">
    <property type="component" value="Unassembled WGS sequence"/>
</dbReference>
<feature type="domain" description="RagB/SusD" evidence="6">
    <location>
        <begin position="269"/>
        <end position="515"/>
    </location>
</feature>
<proteinExistence type="inferred from homology"/>
<dbReference type="SUPFAM" id="SSF48452">
    <property type="entry name" value="TPR-like"/>
    <property type="match status" value="1"/>
</dbReference>
<dbReference type="Pfam" id="PF07980">
    <property type="entry name" value="SusD_RagB"/>
    <property type="match status" value="1"/>
</dbReference>
<dbReference type="EMBL" id="JACAGK010000062">
    <property type="protein sequence ID" value="MDM1049913.1"/>
    <property type="molecule type" value="Genomic_DNA"/>
</dbReference>
<evidence type="ECO:0000256" key="3">
    <source>
        <dbReference type="ARBA" id="ARBA00022729"/>
    </source>
</evidence>
<dbReference type="RefSeq" id="WP_286652139.1">
    <property type="nucleotide sequence ID" value="NZ_JACAGK010000062.1"/>
</dbReference>
<comment type="similarity">
    <text evidence="2">Belongs to the SusD family.</text>
</comment>
<evidence type="ECO:0000313" key="8">
    <source>
        <dbReference type="Proteomes" id="UP001170954"/>
    </source>
</evidence>
<evidence type="ECO:0000313" key="7">
    <source>
        <dbReference type="EMBL" id="MDM1049913.1"/>
    </source>
</evidence>
<accession>A0ABT7NSJ4</accession>
<dbReference type="InterPro" id="IPR012944">
    <property type="entry name" value="SusD_RagB_dom"/>
</dbReference>
<comment type="subcellular location">
    <subcellularLocation>
        <location evidence="1">Cell outer membrane</location>
    </subcellularLocation>
</comment>
<evidence type="ECO:0000256" key="4">
    <source>
        <dbReference type="ARBA" id="ARBA00023136"/>
    </source>
</evidence>
<gene>
    <name evidence="7" type="ORF">HX018_16865</name>
</gene>
<keyword evidence="8" id="KW-1185">Reference proteome</keyword>
<dbReference type="Gene3D" id="1.25.40.390">
    <property type="match status" value="1"/>
</dbReference>
<protein>
    <submittedName>
        <fullName evidence="7">RagB/SusD family nutrient uptake outer membrane protein</fullName>
    </submittedName>
</protein>
<dbReference type="InterPro" id="IPR011990">
    <property type="entry name" value="TPR-like_helical_dom_sf"/>
</dbReference>